<sequence>MLDPISNTHAEPHKPQGYDAPLLGRGFRMPMVHADALTEREMDVLRLVIGGASNREIAQRAGVSENTVKFHLKNVYSKLDVCSRTAAVKAAADLGLFRN</sequence>
<organism evidence="6 7">
    <name type="scientific">Hydrocarboniphaga daqingensis</name>
    <dbReference type="NCBI Taxonomy" id="490188"/>
    <lineage>
        <taxon>Bacteria</taxon>
        <taxon>Pseudomonadati</taxon>
        <taxon>Pseudomonadota</taxon>
        <taxon>Gammaproteobacteria</taxon>
        <taxon>Nevskiales</taxon>
        <taxon>Nevskiaceae</taxon>
        <taxon>Hydrocarboniphaga</taxon>
    </lineage>
</organism>
<dbReference type="Gene3D" id="1.10.10.10">
    <property type="entry name" value="Winged helix-like DNA-binding domain superfamily/Winged helix DNA-binding domain"/>
    <property type="match status" value="1"/>
</dbReference>
<evidence type="ECO:0000256" key="3">
    <source>
        <dbReference type="ARBA" id="ARBA00023163"/>
    </source>
</evidence>
<proteinExistence type="predicted"/>
<dbReference type="GO" id="GO:0006355">
    <property type="term" value="P:regulation of DNA-templated transcription"/>
    <property type="evidence" value="ECO:0007669"/>
    <property type="project" value="InterPro"/>
</dbReference>
<dbReference type="AlphaFoldDB" id="A0A1M5QFV3"/>
<dbReference type="PANTHER" id="PTHR44688">
    <property type="entry name" value="DNA-BINDING TRANSCRIPTIONAL ACTIVATOR DEVR_DOSR"/>
    <property type="match status" value="1"/>
</dbReference>
<dbReference type="EMBL" id="FQWZ01000006">
    <property type="protein sequence ID" value="SHH12383.1"/>
    <property type="molecule type" value="Genomic_DNA"/>
</dbReference>
<dbReference type="Proteomes" id="UP000199758">
    <property type="component" value="Unassembled WGS sequence"/>
</dbReference>
<feature type="region of interest" description="Disordered" evidence="4">
    <location>
        <begin position="1"/>
        <end position="21"/>
    </location>
</feature>
<reference evidence="6 7" key="1">
    <citation type="submission" date="2016-11" db="EMBL/GenBank/DDBJ databases">
        <authorList>
            <person name="Jaros S."/>
            <person name="Januszkiewicz K."/>
            <person name="Wedrychowicz H."/>
        </authorList>
    </citation>
    <scope>NUCLEOTIDE SEQUENCE [LARGE SCALE GENOMIC DNA]</scope>
    <source>
        <strain evidence="6 7">CGMCC 1.7049</strain>
    </source>
</reference>
<keyword evidence="3" id="KW-0804">Transcription</keyword>
<dbReference type="STRING" id="490188.SAMN04488068_2558"/>
<keyword evidence="2" id="KW-0238">DNA-binding</keyword>
<dbReference type="GO" id="GO:0003677">
    <property type="term" value="F:DNA binding"/>
    <property type="evidence" value="ECO:0007669"/>
    <property type="project" value="UniProtKB-KW"/>
</dbReference>
<dbReference type="InterPro" id="IPR036388">
    <property type="entry name" value="WH-like_DNA-bd_sf"/>
</dbReference>
<dbReference type="Pfam" id="PF00196">
    <property type="entry name" value="GerE"/>
    <property type="match status" value="1"/>
</dbReference>
<evidence type="ECO:0000259" key="5">
    <source>
        <dbReference type="PROSITE" id="PS50043"/>
    </source>
</evidence>
<evidence type="ECO:0000313" key="6">
    <source>
        <dbReference type="EMBL" id="SHH12383.1"/>
    </source>
</evidence>
<dbReference type="PANTHER" id="PTHR44688:SF16">
    <property type="entry name" value="DNA-BINDING TRANSCRIPTIONAL ACTIVATOR DEVR_DOSR"/>
    <property type="match status" value="1"/>
</dbReference>
<dbReference type="RefSeq" id="WP_072898073.1">
    <property type="nucleotide sequence ID" value="NZ_FQWZ01000006.1"/>
</dbReference>
<evidence type="ECO:0000256" key="4">
    <source>
        <dbReference type="SAM" id="MobiDB-lite"/>
    </source>
</evidence>
<dbReference type="CDD" id="cd06170">
    <property type="entry name" value="LuxR_C_like"/>
    <property type="match status" value="1"/>
</dbReference>
<feature type="domain" description="HTH luxR-type" evidence="5">
    <location>
        <begin position="30"/>
        <end position="95"/>
    </location>
</feature>
<protein>
    <submittedName>
        <fullName evidence="6">Regulatory protein, luxR family</fullName>
    </submittedName>
</protein>
<dbReference type="InterPro" id="IPR016032">
    <property type="entry name" value="Sig_transdc_resp-reg_C-effctor"/>
</dbReference>
<keyword evidence="1" id="KW-0805">Transcription regulation</keyword>
<dbReference type="SMART" id="SM00421">
    <property type="entry name" value="HTH_LUXR"/>
    <property type="match status" value="1"/>
</dbReference>
<keyword evidence="7" id="KW-1185">Reference proteome</keyword>
<dbReference type="SUPFAM" id="SSF46894">
    <property type="entry name" value="C-terminal effector domain of the bipartite response regulators"/>
    <property type="match status" value="1"/>
</dbReference>
<evidence type="ECO:0000313" key="7">
    <source>
        <dbReference type="Proteomes" id="UP000199758"/>
    </source>
</evidence>
<dbReference type="PRINTS" id="PR00038">
    <property type="entry name" value="HTHLUXR"/>
</dbReference>
<gene>
    <name evidence="6" type="ORF">SAMN04488068_2558</name>
</gene>
<evidence type="ECO:0000256" key="1">
    <source>
        <dbReference type="ARBA" id="ARBA00023015"/>
    </source>
</evidence>
<dbReference type="InterPro" id="IPR000792">
    <property type="entry name" value="Tscrpt_reg_LuxR_C"/>
</dbReference>
<name>A0A1M5QFV3_9GAMM</name>
<dbReference type="PROSITE" id="PS50043">
    <property type="entry name" value="HTH_LUXR_2"/>
    <property type="match status" value="1"/>
</dbReference>
<accession>A0A1M5QFV3</accession>
<evidence type="ECO:0000256" key="2">
    <source>
        <dbReference type="ARBA" id="ARBA00023125"/>
    </source>
</evidence>